<reference evidence="2 3" key="1">
    <citation type="submission" date="2014-11" db="EMBL/GenBank/DDBJ databases">
        <title>Genome sequence of Pseudomonas tuomuerensis JCM 14085.</title>
        <authorList>
            <person name="Shin S.-K."/>
            <person name="Yi H."/>
        </authorList>
    </citation>
    <scope>NUCLEOTIDE SEQUENCE [LARGE SCALE GENOMIC DNA]</scope>
    <source>
        <strain evidence="2 3">JCM 14085</strain>
    </source>
</reference>
<keyword evidence="3" id="KW-1185">Reference proteome</keyword>
<evidence type="ECO:0000313" key="2">
    <source>
        <dbReference type="EMBL" id="KHO66673.1"/>
    </source>
</evidence>
<evidence type="ECO:0000313" key="3">
    <source>
        <dbReference type="Proteomes" id="UP000030980"/>
    </source>
</evidence>
<feature type="transmembrane region" description="Helical" evidence="1">
    <location>
        <begin position="88"/>
        <end position="114"/>
    </location>
</feature>
<dbReference type="STRING" id="706570.PT85_00715"/>
<name>A0A0B3BQC7_9PSED</name>
<protein>
    <recommendedName>
        <fullName evidence="4">Transmembrane protein</fullName>
    </recommendedName>
</protein>
<keyword evidence="1" id="KW-0472">Membrane</keyword>
<organism evidence="2 3">
    <name type="scientific">Pseudomonas flexibilis</name>
    <dbReference type="NCBI Taxonomy" id="706570"/>
    <lineage>
        <taxon>Bacteria</taxon>
        <taxon>Pseudomonadati</taxon>
        <taxon>Pseudomonadota</taxon>
        <taxon>Gammaproteobacteria</taxon>
        <taxon>Pseudomonadales</taxon>
        <taxon>Pseudomonadaceae</taxon>
        <taxon>Pseudomonas</taxon>
    </lineage>
</organism>
<feature type="transmembrane region" description="Helical" evidence="1">
    <location>
        <begin position="6"/>
        <end position="29"/>
    </location>
</feature>
<comment type="caution">
    <text evidence="2">The sequence shown here is derived from an EMBL/GenBank/DDBJ whole genome shotgun (WGS) entry which is preliminary data.</text>
</comment>
<sequence length="129" mass="13941">MGEASARYGGLVLGLLVWVLACGVLRFFFLEDERWLGWCAEAPSSLACRARGWLGWAIHLRVLAWLALPPALLGFCLPGVPGRWLAGLALVPALGGLVLYAVTPASFATLLALLRLVRDERLSDARTRG</sequence>
<evidence type="ECO:0008006" key="4">
    <source>
        <dbReference type="Google" id="ProtNLM"/>
    </source>
</evidence>
<keyword evidence="1" id="KW-0812">Transmembrane</keyword>
<dbReference type="Proteomes" id="UP000030980">
    <property type="component" value="Unassembled WGS sequence"/>
</dbReference>
<dbReference type="AlphaFoldDB" id="A0A0B3BQC7"/>
<proteinExistence type="predicted"/>
<dbReference type="PROSITE" id="PS51257">
    <property type="entry name" value="PROKAR_LIPOPROTEIN"/>
    <property type="match status" value="1"/>
</dbReference>
<dbReference type="EMBL" id="JTAK01000001">
    <property type="protein sequence ID" value="KHO66673.1"/>
    <property type="molecule type" value="Genomic_DNA"/>
</dbReference>
<evidence type="ECO:0000256" key="1">
    <source>
        <dbReference type="SAM" id="Phobius"/>
    </source>
</evidence>
<accession>A0A0B3BQC7</accession>
<gene>
    <name evidence="2" type="ORF">PT85_00715</name>
</gene>
<keyword evidence="1" id="KW-1133">Transmembrane helix</keyword>